<dbReference type="AlphaFoldDB" id="A0A5J4YK80"/>
<dbReference type="Proteomes" id="UP000324585">
    <property type="component" value="Unassembled WGS sequence"/>
</dbReference>
<gene>
    <name evidence="3" type="ORF">FVE85_7843</name>
    <name evidence="4" type="ORF">FVE85_9799</name>
</gene>
<keyword evidence="5" id="KW-1185">Reference proteome</keyword>
<accession>A0A5J4YK80</accession>
<proteinExistence type="predicted"/>
<evidence type="ECO:0000313" key="4">
    <source>
        <dbReference type="EMBL" id="KAA8490907.1"/>
    </source>
</evidence>
<keyword evidence="1" id="KW-0175">Coiled coil</keyword>
<reference evidence="4" key="2">
    <citation type="submission" date="2019-09" db="EMBL/GenBank/DDBJ databases">
        <title>Expansion of phycobilisome linker gene families in mesophilic red algae.</title>
        <authorList>
            <person name="Lee J."/>
        </authorList>
    </citation>
    <scope>NUCLEOTIDE SEQUENCE [LARGE SCALE GENOMIC DNA]</scope>
    <source>
        <strain evidence="4">CCMP 1328</strain>
        <tissue evidence="4">Unicellular</tissue>
    </source>
</reference>
<comment type="caution">
    <text evidence="4">The sequence shown here is derived from an EMBL/GenBank/DDBJ whole genome shotgun (WGS) entry which is preliminary data.</text>
</comment>
<feature type="region of interest" description="Disordered" evidence="2">
    <location>
        <begin position="35"/>
        <end position="56"/>
    </location>
</feature>
<dbReference type="EMBL" id="VRMN01000017">
    <property type="protein sequence ID" value="KAA8490907.1"/>
    <property type="molecule type" value="Genomic_DNA"/>
</dbReference>
<name>A0A5J4YK80_PORPP</name>
<evidence type="ECO:0000313" key="5">
    <source>
        <dbReference type="Proteomes" id="UP000324585"/>
    </source>
</evidence>
<protein>
    <submittedName>
        <fullName evidence="4">Uncharacterized protein</fullName>
    </submittedName>
</protein>
<evidence type="ECO:0000313" key="3">
    <source>
        <dbReference type="EMBL" id="KAA8490582.1"/>
    </source>
</evidence>
<sequence length="152" mass="16692">MESGSSEERLAEAVRNARGDLAHLVEELKRVLAESAARGAGTQDGAGPAVGQTGANPVVAAGAEPAPLGHELPLKMERLRNSVHAAVSAKEDVERRGRAERMKQWNDEDLLRRLERLKAENVELDAHLRDVMMELNRVHSEVAIMRTCRTDL</sequence>
<evidence type="ECO:0000256" key="1">
    <source>
        <dbReference type="SAM" id="Coils"/>
    </source>
</evidence>
<reference evidence="5" key="1">
    <citation type="journal article" date="2019" name="Nat. Commun.">
        <title>Expansion of phycobilisome linker gene families in mesophilic red algae.</title>
        <authorList>
            <person name="Lee J."/>
            <person name="Kim D."/>
            <person name="Bhattacharya D."/>
            <person name="Yoon H.S."/>
        </authorList>
    </citation>
    <scope>NUCLEOTIDE SEQUENCE [LARGE SCALE GENOMIC DNA]</scope>
    <source>
        <strain evidence="5">CCMP 1328</strain>
    </source>
</reference>
<dbReference type="EMBL" id="VRMN01000022">
    <property type="protein sequence ID" value="KAA8490582.1"/>
    <property type="molecule type" value="Genomic_DNA"/>
</dbReference>
<organism evidence="4 5">
    <name type="scientific">Porphyridium purpureum</name>
    <name type="common">Red alga</name>
    <name type="synonym">Porphyridium cruentum</name>
    <dbReference type="NCBI Taxonomy" id="35688"/>
    <lineage>
        <taxon>Eukaryota</taxon>
        <taxon>Rhodophyta</taxon>
        <taxon>Bangiophyceae</taxon>
        <taxon>Porphyridiales</taxon>
        <taxon>Porphyridiaceae</taxon>
        <taxon>Porphyridium</taxon>
    </lineage>
</organism>
<feature type="coiled-coil region" evidence="1">
    <location>
        <begin position="76"/>
        <end position="134"/>
    </location>
</feature>
<evidence type="ECO:0000256" key="2">
    <source>
        <dbReference type="SAM" id="MobiDB-lite"/>
    </source>
</evidence>